<dbReference type="PANTHER" id="PTHR10371">
    <property type="entry name" value="NADH DEHYDROGENASE UBIQUINONE FLAVOPROTEIN 2, MITOCHONDRIAL"/>
    <property type="match status" value="1"/>
</dbReference>
<evidence type="ECO:0000256" key="1">
    <source>
        <dbReference type="ARBA" id="ARBA00010643"/>
    </source>
</evidence>
<dbReference type="InterPro" id="IPR041921">
    <property type="entry name" value="NuoE_N"/>
</dbReference>
<evidence type="ECO:0000256" key="2">
    <source>
        <dbReference type="ARBA" id="ARBA00022714"/>
    </source>
</evidence>
<dbReference type="InterPro" id="IPR036249">
    <property type="entry name" value="Thioredoxin-like_sf"/>
</dbReference>
<dbReference type="SUPFAM" id="SSF52833">
    <property type="entry name" value="Thioredoxin-like"/>
    <property type="match status" value="1"/>
</dbReference>
<dbReference type="AlphaFoldDB" id="A0A1I7M6Z7"/>
<evidence type="ECO:0000313" key="10">
    <source>
        <dbReference type="Proteomes" id="UP000199391"/>
    </source>
</evidence>
<dbReference type="InterPro" id="IPR002023">
    <property type="entry name" value="NuoE-like"/>
</dbReference>
<dbReference type="GO" id="GO:0046872">
    <property type="term" value="F:metal ion binding"/>
    <property type="evidence" value="ECO:0007669"/>
    <property type="project" value="UniProtKB-KW"/>
</dbReference>
<reference evidence="10" key="1">
    <citation type="submission" date="2016-10" db="EMBL/GenBank/DDBJ databases">
        <authorList>
            <person name="Varghese N."/>
            <person name="Submissions S."/>
        </authorList>
    </citation>
    <scope>NUCLEOTIDE SEQUENCE [LARGE SCALE GENOMIC DNA]</scope>
    <source>
        <strain evidence="10">CGMCC 1.11014</strain>
    </source>
</reference>
<evidence type="ECO:0000256" key="4">
    <source>
        <dbReference type="ARBA" id="ARBA00023004"/>
    </source>
</evidence>
<proteinExistence type="inferred from homology"/>
<name>A0A1I7M6Z7_9BURK</name>
<sequence length="183" mass="19016">MNPPATDPAARAGDISHILAGFPNSQDQLLPALHAVQDRIGHVPPESVERIAGHFNLSRAEVHGVVTFYHYFRGAPPARHVVQVCRAEACQSVGGDALLAHVGRALGCGLHEHSADGAFALEPVYCLGQCASGPALTIDGAVHARVTPARFDAVLDKALDKALDEAPPPPPAPLAASARTEAA</sequence>
<protein>
    <submittedName>
        <fullName evidence="9">Formate dehydrogenase gamma subunit</fullName>
    </submittedName>
</protein>
<dbReference type="GO" id="GO:0003954">
    <property type="term" value="F:NADH dehydrogenase activity"/>
    <property type="evidence" value="ECO:0007669"/>
    <property type="project" value="TreeGrafter"/>
</dbReference>
<keyword evidence="3 7" id="KW-0479">Metal-binding</keyword>
<dbReference type="NCBIfam" id="NF004638">
    <property type="entry name" value="PRK05988.1"/>
    <property type="match status" value="1"/>
</dbReference>
<comment type="cofactor">
    <cofactor evidence="7">
        <name>[2Fe-2S] cluster</name>
        <dbReference type="ChEBI" id="CHEBI:190135"/>
    </cofactor>
    <text evidence="7">Binds 1 [2Fe-2S] cluster.</text>
</comment>
<feature type="binding site" evidence="7">
    <location>
        <position position="126"/>
    </location>
    <ligand>
        <name>[2Fe-2S] cluster</name>
        <dbReference type="ChEBI" id="CHEBI:190135"/>
    </ligand>
</feature>
<dbReference type="Pfam" id="PF01257">
    <property type="entry name" value="2Fe-2S_thioredx"/>
    <property type="match status" value="1"/>
</dbReference>
<accession>A0A1I7M6Z7</accession>
<dbReference type="Gene3D" id="3.40.30.10">
    <property type="entry name" value="Glutaredoxin"/>
    <property type="match status" value="1"/>
</dbReference>
<dbReference type="Proteomes" id="UP000199391">
    <property type="component" value="Unassembled WGS sequence"/>
</dbReference>
<comment type="cofactor">
    <cofactor evidence="6">
        <name>[2Fe-2S] cluster</name>
        <dbReference type="ChEBI" id="CHEBI:190135"/>
    </cofactor>
</comment>
<keyword evidence="2 7" id="KW-0001">2Fe-2S</keyword>
<keyword evidence="4 7" id="KW-0408">Iron</keyword>
<evidence type="ECO:0000256" key="8">
    <source>
        <dbReference type="SAM" id="MobiDB-lite"/>
    </source>
</evidence>
<evidence type="ECO:0000256" key="3">
    <source>
        <dbReference type="ARBA" id="ARBA00022723"/>
    </source>
</evidence>
<dbReference type="RefSeq" id="WP_093561563.1">
    <property type="nucleotide sequence ID" value="NZ_FPBO01000072.1"/>
</dbReference>
<keyword evidence="5 7" id="KW-0411">Iron-sulfur</keyword>
<feature type="binding site" evidence="7">
    <location>
        <position position="90"/>
    </location>
    <ligand>
        <name>[2Fe-2S] cluster</name>
        <dbReference type="ChEBI" id="CHEBI:190135"/>
    </ligand>
</feature>
<dbReference type="GO" id="GO:0051537">
    <property type="term" value="F:2 iron, 2 sulfur cluster binding"/>
    <property type="evidence" value="ECO:0007669"/>
    <property type="project" value="UniProtKB-KW"/>
</dbReference>
<dbReference type="CDD" id="cd03081">
    <property type="entry name" value="TRX_Fd_NuoE_FDH_gamma"/>
    <property type="match status" value="1"/>
</dbReference>
<feature type="binding site" evidence="7">
    <location>
        <position position="85"/>
    </location>
    <ligand>
        <name>[2Fe-2S] cluster</name>
        <dbReference type="ChEBI" id="CHEBI:190135"/>
    </ligand>
</feature>
<feature type="binding site" evidence="7">
    <location>
        <position position="130"/>
    </location>
    <ligand>
        <name>[2Fe-2S] cluster</name>
        <dbReference type="ChEBI" id="CHEBI:190135"/>
    </ligand>
</feature>
<dbReference type="EMBL" id="FPBO01000072">
    <property type="protein sequence ID" value="SFV17715.1"/>
    <property type="molecule type" value="Genomic_DNA"/>
</dbReference>
<evidence type="ECO:0000256" key="7">
    <source>
        <dbReference type="PIRSR" id="PIRSR000216-1"/>
    </source>
</evidence>
<dbReference type="PANTHER" id="PTHR10371:SF3">
    <property type="entry name" value="NADH DEHYDROGENASE [UBIQUINONE] FLAVOPROTEIN 2, MITOCHONDRIAL"/>
    <property type="match status" value="1"/>
</dbReference>
<evidence type="ECO:0000256" key="5">
    <source>
        <dbReference type="ARBA" id="ARBA00023014"/>
    </source>
</evidence>
<evidence type="ECO:0000256" key="6">
    <source>
        <dbReference type="ARBA" id="ARBA00034078"/>
    </source>
</evidence>
<feature type="region of interest" description="Disordered" evidence="8">
    <location>
        <begin position="162"/>
        <end position="183"/>
    </location>
</feature>
<dbReference type="PIRSF" id="PIRSF000216">
    <property type="entry name" value="NADH_DH_24kDa"/>
    <property type="match status" value="1"/>
</dbReference>
<keyword evidence="10" id="KW-1185">Reference proteome</keyword>
<dbReference type="OrthoDB" id="9807941at2"/>
<dbReference type="STRING" id="1035707.SAMN05216552_107210"/>
<comment type="similarity">
    <text evidence="1">Belongs to the complex I 24 kDa subunit family.</text>
</comment>
<evidence type="ECO:0000313" key="9">
    <source>
        <dbReference type="EMBL" id="SFV17715.1"/>
    </source>
</evidence>
<gene>
    <name evidence="9" type="ORF">SAMN05216552_107210</name>
</gene>
<dbReference type="Gene3D" id="1.10.10.1590">
    <property type="entry name" value="NADH-quinone oxidoreductase subunit E"/>
    <property type="match status" value="1"/>
</dbReference>
<organism evidence="9 10">
    <name type="scientific">Pseudoduganella namucuonensis</name>
    <dbReference type="NCBI Taxonomy" id="1035707"/>
    <lineage>
        <taxon>Bacteria</taxon>
        <taxon>Pseudomonadati</taxon>
        <taxon>Pseudomonadota</taxon>
        <taxon>Betaproteobacteria</taxon>
        <taxon>Burkholderiales</taxon>
        <taxon>Oxalobacteraceae</taxon>
        <taxon>Telluria group</taxon>
        <taxon>Pseudoduganella</taxon>
    </lineage>
</organism>